<organism evidence="2 3">
    <name type="scientific">Rhodococcus chondri</name>
    <dbReference type="NCBI Taxonomy" id="3065941"/>
    <lineage>
        <taxon>Bacteria</taxon>
        <taxon>Bacillati</taxon>
        <taxon>Actinomycetota</taxon>
        <taxon>Actinomycetes</taxon>
        <taxon>Mycobacteriales</taxon>
        <taxon>Nocardiaceae</taxon>
        <taxon>Rhodococcus</taxon>
    </lineage>
</organism>
<dbReference type="SUPFAM" id="SSF55008">
    <property type="entry name" value="HMA, heavy metal-associated domain"/>
    <property type="match status" value="1"/>
</dbReference>
<comment type="caution">
    <text evidence="2">The sequence shown here is derived from an EMBL/GenBank/DDBJ whole genome shotgun (WGS) entry which is preliminary data.</text>
</comment>
<accession>A0ABU7JLT1</accession>
<proteinExistence type="predicted"/>
<keyword evidence="3" id="KW-1185">Reference proteome</keyword>
<dbReference type="EMBL" id="JAUZMZ010000007">
    <property type="protein sequence ID" value="MEE2031001.1"/>
    <property type="molecule type" value="Genomic_DNA"/>
</dbReference>
<evidence type="ECO:0000313" key="3">
    <source>
        <dbReference type="Proteomes" id="UP001331936"/>
    </source>
</evidence>
<dbReference type="InterPro" id="IPR036163">
    <property type="entry name" value="HMA_dom_sf"/>
</dbReference>
<evidence type="ECO:0000313" key="2">
    <source>
        <dbReference type="EMBL" id="MEE2031001.1"/>
    </source>
</evidence>
<sequence>MQSTTYRVTGMTCDRCARVIKDHVGTVPGVGAVSVEIVADGESRLILKHKEDVELSRSDVKAAVRRAGDYRLI</sequence>
<dbReference type="PROSITE" id="PS50846">
    <property type="entry name" value="HMA_2"/>
    <property type="match status" value="1"/>
</dbReference>
<evidence type="ECO:0000259" key="1">
    <source>
        <dbReference type="PROSITE" id="PS50846"/>
    </source>
</evidence>
<reference evidence="2 3" key="1">
    <citation type="submission" date="2023-08" db="EMBL/GenBank/DDBJ databases">
        <authorList>
            <person name="Girao M."/>
            <person name="Carvalho M.F."/>
        </authorList>
    </citation>
    <scope>NUCLEOTIDE SEQUENCE [LARGE SCALE GENOMIC DNA]</scope>
    <source>
        <strain evidence="2 3">CC-R104</strain>
    </source>
</reference>
<dbReference type="Gene3D" id="3.30.70.100">
    <property type="match status" value="1"/>
</dbReference>
<feature type="domain" description="HMA" evidence="1">
    <location>
        <begin position="2"/>
        <end position="72"/>
    </location>
</feature>
<dbReference type="CDD" id="cd00371">
    <property type="entry name" value="HMA"/>
    <property type="match status" value="1"/>
</dbReference>
<name>A0ABU7JLT1_9NOCA</name>
<dbReference type="RefSeq" id="WP_330150420.1">
    <property type="nucleotide sequence ID" value="NZ_JAUZMZ010000007.1"/>
</dbReference>
<dbReference type="InterPro" id="IPR006121">
    <property type="entry name" value="HMA_dom"/>
</dbReference>
<dbReference type="Pfam" id="PF00403">
    <property type="entry name" value="HMA"/>
    <property type="match status" value="1"/>
</dbReference>
<protein>
    <submittedName>
        <fullName evidence="2">Cation transporter</fullName>
    </submittedName>
</protein>
<dbReference type="Proteomes" id="UP001331936">
    <property type="component" value="Unassembled WGS sequence"/>
</dbReference>
<gene>
    <name evidence="2" type="ORF">Q8814_02530</name>
</gene>